<sequence length="61" mass="6624">MTDPESHTAWRTSSHSGPNGGECVEVARTPDTTGVRDSKNPDGPHLTFPTTAWQAFLTTLR</sequence>
<dbReference type="Proteomes" id="UP001206128">
    <property type="component" value="Unassembled WGS sequence"/>
</dbReference>
<organism evidence="3 4">
    <name type="scientific">Goodfellowiella coeruleoviolacea</name>
    <dbReference type="NCBI Taxonomy" id="334858"/>
    <lineage>
        <taxon>Bacteria</taxon>
        <taxon>Bacillati</taxon>
        <taxon>Actinomycetota</taxon>
        <taxon>Actinomycetes</taxon>
        <taxon>Pseudonocardiales</taxon>
        <taxon>Pseudonocardiaceae</taxon>
        <taxon>Goodfellowiella</taxon>
    </lineage>
</organism>
<protein>
    <recommendedName>
        <fullName evidence="2">DUF397 domain-containing protein</fullName>
    </recommendedName>
</protein>
<proteinExistence type="predicted"/>
<dbReference type="RefSeq" id="WP_253770776.1">
    <property type="nucleotide sequence ID" value="NZ_JAMTCK010000005.1"/>
</dbReference>
<reference evidence="3" key="1">
    <citation type="submission" date="2022-06" db="EMBL/GenBank/DDBJ databases">
        <title>Genomic Encyclopedia of Archaeal and Bacterial Type Strains, Phase II (KMG-II): from individual species to whole genera.</title>
        <authorList>
            <person name="Goeker M."/>
        </authorList>
    </citation>
    <scope>NUCLEOTIDE SEQUENCE</scope>
    <source>
        <strain evidence="3">DSM 43935</strain>
    </source>
</reference>
<evidence type="ECO:0000313" key="3">
    <source>
        <dbReference type="EMBL" id="MCP2165706.1"/>
    </source>
</evidence>
<dbReference type="EMBL" id="JAMTCK010000005">
    <property type="protein sequence ID" value="MCP2165706.1"/>
    <property type="molecule type" value="Genomic_DNA"/>
</dbReference>
<dbReference type="Pfam" id="PF04149">
    <property type="entry name" value="DUF397"/>
    <property type="match status" value="1"/>
</dbReference>
<gene>
    <name evidence="3" type="ORF">LX83_002564</name>
</gene>
<evidence type="ECO:0000313" key="4">
    <source>
        <dbReference type="Proteomes" id="UP001206128"/>
    </source>
</evidence>
<comment type="caution">
    <text evidence="3">The sequence shown here is derived from an EMBL/GenBank/DDBJ whole genome shotgun (WGS) entry which is preliminary data.</text>
</comment>
<feature type="domain" description="DUF397" evidence="2">
    <location>
        <begin position="9"/>
        <end position="61"/>
    </location>
</feature>
<evidence type="ECO:0000256" key="1">
    <source>
        <dbReference type="SAM" id="MobiDB-lite"/>
    </source>
</evidence>
<name>A0AAE3GCI3_9PSEU</name>
<accession>A0AAE3GCI3</accession>
<dbReference type="InterPro" id="IPR007278">
    <property type="entry name" value="DUF397"/>
</dbReference>
<evidence type="ECO:0000259" key="2">
    <source>
        <dbReference type="Pfam" id="PF04149"/>
    </source>
</evidence>
<keyword evidence="4" id="KW-1185">Reference proteome</keyword>
<feature type="region of interest" description="Disordered" evidence="1">
    <location>
        <begin position="1"/>
        <end position="48"/>
    </location>
</feature>
<dbReference type="AlphaFoldDB" id="A0AAE3GCI3"/>